<evidence type="ECO:0008006" key="4">
    <source>
        <dbReference type="Google" id="ProtNLM"/>
    </source>
</evidence>
<name>A0A4Y3R1D3_STRCI</name>
<dbReference type="RefSeq" id="WP_141275526.1">
    <property type="nucleotide sequence ID" value="NZ_BJMM01000020.1"/>
</dbReference>
<feature type="region of interest" description="Disordered" evidence="1">
    <location>
        <begin position="1"/>
        <end position="21"/>
    </location>
</feature>
<reference evidence="2 3" key="1">
    <citation type="submission" date="2019-06" db="EMBL/GenBank/DDBJ databases">
        <title>Whole genome shotgun sequence of Streptomyces cacaoi subsp. cacaoi NBRC 12748.</title>
        <authorList>
            <person name="Hosoyama A."/>
            <person name="Uohara A."/>
            <person name="Ohji S."/>
            <person name="Ichikawa N."/>
        </authorList>
    </citation>
    <scope>NUCLEOTIDE SEQUENCE [LARGE SCALE GENOMIC DNA]</scope>
    <source>
        <strain evidence="2 3">NBRC 12748</strain>
    </source>
</reference>
<feature type="compositionally biased region" description="Low complexity" evidence="1">
    <location>
        <begin position="187"/>
        <end position="210"/>
    </location>
</feature>
<dbReference type="SUPFAM" id="SSF48452">
    <property type="entry name" value="TPR-like"/>
    <property type="match status" value="1"/>
</dbReference>
<feature type="compositionally biased region" description="Pro residues" evidence="1">
    <location>
        <begin position="168"/>
        <end position="186"/>
    </location>
</feature>
<dbReference type="EMBL" id="BJMM01000020">
    <property type="protein sequence ID" value="GEB51384.1"/>
    <property type="molecule type" value="Genomic_DNA"/>
</dbReference>
<evidence type="ECO:0000313" key="2">
    <source>
        <dbReference type="EMBL" id="GEB51384.1"/>
    </source>
</evidence>
<sequence>MASSSRSRSTPPGTQLPPHAPNTAFRALRGLLSPGEFAAAVRRSAREIGEQVSCDARYIGRVESGEIRCPNYAYERVFLHMFPGYSLTDMGFAPRETVRGRAARSRGAHAKSEAPHQTSMRCGDPVLPRGLQEPEEPAPAARAVRPLVPGGAGHLERYRPPTTVRPRPLGPAAPPAPYTPDPPDSPNSPDSPTVPSAAPADTASDPGGLADLTELAGLAAAAGLVQLTELTEPPDRPDSRGPAGTLRCPEHHEESDVLRRAFMTAGPATAATASFGGAFAAAAPRASARSRGRSAGDAEARAVEHAVRHIRLLDDRQGGGGLYRRATAALQAAYALLDGGARRRSVAERLHTGAGELAISVGWLAHDSGRFQDARSHYAEALATARVAGDTALEAHAFCNTSFLARDAGRPREAVRAAQAGQQAARHLGSDHLLALLALREAGGWAGLGDHTGCRQALARAHRLFGRGPRDTDPEWMSFFGEAELEGLEAQCWSALEDWDRAAGHAGRAVRLQDPHFTRNRALFTAELAGDLAARGRADEAAAAGSRALDFLGPVQSPRIRSMLDTTAARLHRHRREPVVAGFLARHAANS</sequence>
<accession>A0A4Y3R1D3</accession>
<keyword evidence="3" id="KW-1185">Reference proteome</keyword>
<dbReference type="OrthoDB" id="4868041at2"/>
<evidence type="ECO:0000313" key="3">
    <source>
        <dbReference type="Proteomes" id="UP000319210"/>
    </source>
</evidence>
<dbReference type="Gene3D" id="1.25.40.10">
    <property type="entry name" value="Tetratricopeptide repeat domain"/>
    <property type="match status" value="1"/>
</dbReference>
<gene>
    <name evidence="2" type="ORF">SCA03_39350</name>
</gene>
<protein>
    <recommendedName>
        <fullName evidence="4">Tetratricopeptide repeat protein</fullName>
    </recommendedName>
</protein>
<dbReference type="Proteomes" id="UP000319210">
    <property type="component" value="Unassembled WGS sequence"/>
</dbReference>
<comment type="caution">
    <text evidence="2">The sequence shown here is derived from an EMBL/GenBank/DDBJ whole genome shotgun (WGS) entry which is preliminary data.</text>
</comment>
<proteinExistence type="predicted"/>
<evidence type="ECO:0000256" key="1">
    <source>
        <dbReference type="SAM" id="MobiDB-lite"/>
    </source>
</evidence>
<feature type="region of interest" description="Disordered" evidence="1">
    <location>
        <begin position="228"/>
        <end position="249"/>
    </location>
</feature>
<organism evidence="2 3">
    <name type="scientific">Streptomyces cacaoi</name>
    <dbReference type="NCBI Taxonomy" id="1898"/>
    <lineage>
        <taxon>Bacteria</taxon>
        <taxon>Bacillati</taxon>
        <taxon>Actinomycetota</taxon>
        <taxon>Actinomycetes</taxon>
        <taxon>Kitasatosporales</taxon>
        <taxon>Streptomycetaceae</taxon>
        <taxon>Streptomyces</taxon>
    </lineage>
</organism>
<dbReference type="AlphaFoldDB" id="A0A4Y3R1D3"/>
<feature type="region of interest" description="Disordered" evidence="1">
    <location>
        <begin position="98"/>
        <end position="210"/>
    </location>
</feature>
<dbReference type="InterPro" id="IPR011990">
    <property type="entry name" value="TPR-like_helical_dom_sf"/>
</dbReference>